<dbReference type="GO" id="GO:0016020">
    <property type="term" value="C:membrane"/>
    <property type="evidence" value="ECO:0007669"/>
    <property type="project" value="UniProtKB-SubCell"/>
</dbReference>
<dbReference type="Pfam" id="PF25940">
    <property type="entry name" value="LcnD_C"/>
    <property type="match status" value="1"/>
</dbReference>
<organism evidence="11 12">
    <name type="scientific">Streptococcus mutans SM6</name>
    <dbReference type="NCBI Taxonomy" id="857119"/>
    <lineage>
        <taxon>Bacteria</taxon>
        <taxon>Bacillati</taxon>
        <taxon>Bacillota</taxon>
        <taxon>Bacilli</taxon>
        <taxon>Lactobacillales</taxon>
        <taxon>Streptococcaceae</taxon>
        <taxon>Streptococcus</taxon>
    </lineage>
</organism>
<feature type="transmembrane region" description="Helical" evidence="8">
    <location>
        <begin position="20"/>
        <end position="41"/>
    </location>
</feature>
<keyword evidence="6 8" id="KW-0472">Membrane</keyword>
<evidence type="ECO:0000313" key="11">
    <source>
        <dbReference type="EMBL" id="EMC23510.1"/>
    </source>
</evidence>
<evidence type="ECO:0000256" key="6">
    <source>
        <dbReference type="ARBA" id="ARBA00023136"/>
    </source>
</evidence>
<dbReference type="RefSeq" id="WP_002296333.1">
    <property type="nucleotide sequence ID" value="NZ_AHSR01000028.1"/>
</dbReference>
<evidence type="ECO:0000256" key="3">
    <source>
        <dbReference type="ARBA" id="ARBA00022448"/>
    </source>
</evidence>
<dbReference type="Gene3D" id="2.40.30.170">
    <property type="match status" value="1"/>
</dbReference>
<dbReference type="InterPro" id="IPR006144">
    <property type="entry name" value="Secretion_HlyD_CS"/>
</dbReference>
<feature type="region of interest" description="Disordered" evidence="7">
    <location>
        <begin position="95"/>
        <end position="195"/>
    </location>
</feature>
<dbReference type="AlphaFoldDB" id="A0A829BGR1"/>
<sequence>MNPNLFKSAEFYRRRYHNFATVLIIPLVCLLVFLFIFLLFAKKEVTVLSDGEISPIKVIDVIQSKSDYPIFENNLTDNHAVKKGDVLIQYVNPAANTRQGGNNQNQNQSQNKQNKNQQQNNKNQKNGNQGQKNQNQNQNKKDQKNNNQSQQNKQGQKKTNQSQNQQNKNQNKNQSQNKQNGNQNQNNWNQNNQNDKVTASQDGVIHTNPKYEGENLIPRGTKIAQLYPDINKTRQVLITYYVSSKDVTRLKQGQKTRLALTKVGNDQISIRGKINSIASAATTTKKGNVFKVTAKAKVSKKDSQTIKYGLQGKTITVVEKKTFFDYYKDKLLNKNQK</sequence>
<protein>
    <submittedName>
        <fullName evidence="11">Uncharacterized protein</fullName>
    </submittedName>
</protein>
<reference evidence="11 12" key="1">
    <citation type="journal article" date="2013" name="Mol. Biol. Evol.">
        <title>Evolutionary and population genomics of the cavity causing bacteria Streptococcus mutans.</title>
        <authorList>
            <person name="Cornejo O.E."/>
            <person name="Lefebure T."/>
            <person name="Pavinski Bitar P.D."/>
            <person name="Lang P."/>
            <person name="Richards V.P."/>
            <person name="Eilertson K."/>
            <person name="Do T."/>
            <person name="Beighton D."/>
            <person name="Zeng L."/>
            <person name="Ahn S.J."/>
            <person name="Burne R.A."/>
            <person name="Siepel A."/>
            <person name="Bustamante C.D."/>
            <person name="Stanhope M.J."/>
        </authorList>
    </citation>
    <scope>NUCLEOTIDE SEQUENCE [LARGE SCALE GENOMIC DNA]</scope>
    <source>
        <strain evidence="11 12">SM6</strain>
    </source>
</reference>
<evidence type="ECO:0000259" key="10">
    <source>
        <dbReference type="Pfam" id="PF25940"/>
    </source>
</evidence>
<name>A0A829BGR1_STRMG</name>
<accession>A0A829BGR1</accession>
<evidence type="ECO:0000256" key="5">
    <source>
        <dbReference type="ARBA" id="ARBA00022989"/>
    </source>
</evidence>
<dbReference type="PANTHER" id="PTHR30386">
    <property type="entry name" value="MEMBRANE FUSION SUBUNIT OF EMRAB-TOLC MULTIDRUG EFFLUX PUMP"/>
    <property type="match status" value="1"/>
</dbReference>
<comment type="caution">
    <text evidence="11">The sequence shown here is derived from an EMBL/GenBank/DDBJ whole genome shotgun (WGS) entry which is preliminary data.</text>
</comment>
<evidence type="ECO:0000259" key="9">
    <source>
        <dbReference type="Pfam" id="PF25935"/>
    </source>
</evidence>
<gene>
    <name evidence="11" type="ORF">SMU82_06759</name>
</gene>
<keyword evidence="3" id="KW-0813">Transport</keyword>
<keyword evidence="4 8" id="KW-0812">Transmembrane</keyword>
<evidence type="ECO:0000256" key="4">
    <source>
        <dbReference type="ARBA" id="ARBA00022692"/>
    </source>
</evidence>
<evidence type="ECO:0000313" key="12">
    <source>
        <dbReference type="Proteomes" id="UP000011676"/>
    </source>
</evidence>
<comment type="similarity">
    <text evidence="2">Belongs to the membrane fusion protein (MFP) (TC 8.A.1) family.</text>
</comment>
<dbReference type="GO" id="GO:0009306">
    <property type="term" value="P:protein secretion"/>
    <property type="evidence" value="ECO:0007669"/>
    <property type="project" value="InterPro"/>
</dbReference>
<dbReference type="PROSITE" id="PS00543">
    <property type="entry name" value="HLYD_FAMILY"/>
    <property type="match status" value="1"/>
</dbReference>
<evidence type="ECO:0000256" key="1">
    <source>
        <dbReference type="ARBA" id="ARBA00004167"/>
    </source>
</evidence>
<proteinExistence type="inferred from homology"/>
<dbReference type="PANTHER" id="PTHR30386:SF26">
    <property type="entry name" value="TRANSPORT PROTEIN COMB"/>
    <property type="match status" value="1"/>
</dbReference>
<evidence type="ECO:0000256" key="7">
    <source>
        <dbReference type="SAM" id="MobiDB-lite"/>
    </source>
</evidence>
<dbReference type="EMBL" id="AHSR01000028">
    <property type="protein sequence ID" value="EMC23510.1"/>
    <property type="molecule type" value="Genomic_DNA"/>
</dbReference>
<dbReference type="InterPro" id="IPR058795">
    <property type="entry name" value="LcnD_C"/>
</dbReference>
<dbReference type="InterPro" id="IPR058786">
    <property type="entry name" value="BSH_LcnD"/>
</dbReference>
<dbReference type="Proteomes" id="UP000011676">
    <property type="component" value="Unassembled WGS sequence"/>
</dbReference>
<dbReference type="Pfam" id="PF25935">
    <property type="entry name" value="BSH_LcnD"/>
    <property type="match status" value="1"/>
</dbReference>
<comment type="subcellular location">
    <subcellularLocation>
        <location evidence="1">Membrane</location>
        <topology evidence="1">Single-pass membrane protein</topology>
    </subcellularLocation>
</comment>
<keyword evidence="5 8" id="KW-1133">Transmembrane helix</keyword>
<feature type="compositionally biased region" description="Low complexity" evidence="7">
    <location>
        <begin position="145"/>
        <end position="194"/>
    </location>
</feature>
<feature type="domain" description="LcnD-like barrel-sandwich hybrid" evidence="9">
    <location>
        <begin position="58"/>
        <end position="228"/>
    </location>
</feature>
<feature type="compositionally biased region" description="Low complexity" evidence="7">
    <location>
        <begin position="99"/>
        <end position="138"/>
    </location>
</feature>
<dbReference type="InterPro" id="IPR050739">
    <property type="entry name" value="MFP"/>
</dbReference>
<feature type="domain" description="LcnD-like C-terminal" evidence="10">
    <location>
        <begin position="233"/>
        <end position="321"/>
    </location>
</feature>
<evidence type="ECO:0000256" key="8">
    <source>
        <dbReference type="SAM" id="Phobius"/>
    </source>
</evidence>
<evidence type="ECO:0000256" key="2">
    <source>
        <dbReference type="ARBA" id="ARBA00009477"/>
    </source>
</evidence>